<proteinExistence type="predicted"/>
<evidence type="ECO:0000313" key="2">
    <source>
        <dbReference type="EMBL" id="UXX84656.1"/>
    </source>
</evidence>
<name>A0ABY6DES4_9RHOB</name>
<evidence type="ECO:0000313" key="3">
    <source>
        <dbReference type="Proteomes" id="UP001064087"/>
    </source>
</evidence>
<feature type="chain" id="PRO_5045818598" description="Lipoprotein" evidence="1">
    <location>
        <begin position="23"/>
        <end position="64"/>
    </location>
</feature>
<keyword evidence="1" id="KW-0732">Signal</keyword>
<sequence>MTSTTIKVGLAGLGLLALSACNDPSNDGIRNHPQSEPHITYIYSQATPQPCGTHVAGHSCTAFT</sequence>
<dbReference type="EMBL" id="CP106738">
    <property type="protein sequence ID" value="UXX84656.1"/>
    <property type="molecule type" value="Genomic_DNA"/>
</dbReference>
<reference evidence="2" key="1">
    <citation type="submission" date="2022-10" db="EMBL/GenBank/DDBJ databases">
        <title>Roseovarius pelagicus sp. nov., isolated from Arctic seawater.</title>
        <authorList>
            <person name="Hong Y.W."/>
            <person name="Hwang C.Y."/>
        </authorList>
    </citation>
    <scope>NUCLEOTIDE SEQUENCE</scope>
    <source>
        <strain evidence="2">HL-MP18</strain>
    </source>
</reference>
<feature type="signal peptide" evidence="1">
    <location>
        <begin position="1"/>
        <end position="22"/>
    </location>
</feature>
<dbReference type="PROSITE" id="PS51257">
    <property type="entry name" value="PROKAR_LIPOPROTEIN"/>
    <property type="match status" value="1"/>
</dbReference>
<keyword evidence="3" id="KW-1185">Reference proteome</keyword>
<evidence type="ECO:0008006" key="4">
    <source>
        <dbReference type="Google" id="ProtNLM"/>
    </source>
</evidence>
<dbReference type="Proteomes" id="UP001064087">
    <property type="component" value="Chromosome"/>
</dbReference>
<gene>
    <name evidence="2" type="ORF">N7U68_08485</name>
</gene>
<protein>
    <recommendedName>
        <fullName evidence="4">Lipoprotein</fullName>
    </recommendedName>
</protein>
<organism evidence="2 3">
    <name type="scientific">Roseovarius pelagicus</name>
    <dbReference type="NCBI Taxonomy" id="2980108"/>
    <lineage>
        <taxon>Bacteria</taxon>
        <taxon>Pseudomonadati</taxon>
        <taxon>Pseudomonadota</taxon>
        <taxon>Alphaproteobacteria</taxon>
        <taxon>Rhodobacterales</taxon>
        <taxon>Roseobacteraceae</taxon>
        <taxon>Roseovarius</taxon>
    </lineage>
</organism>
<evidence type="ECO:0000256" key="1">
    <source>
        <dbReference type="SAM" id="SignalP"/>
    </source>
</evidence>
<dbReference type="RefSeq" id="WP_263048828.1">
    <property type="nucleotide sequence ID" value="NZ_CP106738.1"/>
</dbReference>
<accession>A0ABY6DES4</accession>